<keyword evidence="3" id="KW-1185">Reference proteome</keyword>
<dbReference type="AlphaFoldDB" id="A0A1H6F554"/>
<dbReference type="SUPFAM" id="SSF53448">
    <property type="entry name" value="Nucleotide-diphospho-sugar transferases"/>
    <property type="match status" value="1"/>
</dbReference>
<evidence type="ECO:0000313" key="3">
    <source>
        <dbReference type="Proteomes" id="UP000236724"/>
    </source>
</evidence>
<dbReference type="EC" id="2.4.1.-" evidence="2"/>
<name>A0A1H6F554_9GAMM</name>
<dbReference type="Gene3D" id="3.90.550.10">
    <property type="entry name" value="Spore Coat Polysaccharide Biosynthesis Protein SpsA, Chain A"/>
    <property type="match status" value="1"/>
</dbReference>
<dbReference type="GO" id="GO:0006487">
    <property type="term" value="P:protein N-linked glycosylation"/>
    <property type="evidence" value="ECO:0007669"/>
    <property type="project" value="TreeGrafter"/>
</dbReference>
<evidence type="ECO:0000259" key="1">
    <source>
        <dbReference type="Pfam" id="PF00535"/>
    </source>
</evidence>
<gene>
    <name evidence="2" type="primary">pgaC_1</name>
    <name evidence="2" type="ORF">MBHS_01141</name>
</gene>
<protein>
    <submittedName>
        <fullName evidence="2">Poly-beta-1,6-N-acetyl-D-glucosamine synthase</fullName>
        <ecNumber evidence="2">2.4.1.-</ecNumber>
    </submittedName>
</protein>
<organism evidence="2 3">
    <name type="scientific">Candidatus Venteria ishoeyi</name>
    <dbReference type="NCBI Taxonomy" id="1899563"/>
    <lineage>
        <taxon>Bacteria</taxon>
        <taxon>Pseudomonadati</taxon>
        <taxon>Pseudomonadota</taxon>
        <taxon>Gammaproteobacteria</taxon>
        <taxon>Thiotrichales</taxon>
        <taxon>Thiotrichaceae</taxon>
        <taxon>Venteria</taxon>
    </lineage>
</organism>
<dbReference type="PANTHER" id="PTHR10859:SF91">
    <property type="entry name" value="DOLICHYL-PHOSPHATE BETA-GLUCOSYLTRANSFERASE"/>
    <property type="match status" value="1"/>
</dbReference>
<evidence type="ECO:0000313" key="2">
    <source>
        <dbReference type="EMBL" id="SEH05288.1"/>
    </source>
</evidence>
<dbReference type="EMBL" id="FMSV02000181">
    <property type="protein sequence ID" value="SEH05288.1"/>
    <property type="molecule type" value="Genomic_DNA"/>
</dbReference>
<dbReference type="InterPro" id="IPR029044">
    <property type="entry name" value="Nucleotide-diphossugar_trans"/>
</dbReference>
<dbReference type="RefSeq" id="WP_306438035.1">
    <property type="nucleotide sequence ID" value="NZ_FMSV02000181.1"/>
</dbReference>
<sequence>MKTNNQITDKTLFIIPCYNEEFRLKTESFLQFESNNSNIHFLFVDDGSQDRTSLVIGDLCSKMKNSNSLILTKNVGKAEAIRSGVLILKDDIKDYEFIGYLDADLSVPLEEINNFLTEIEKNKNIKFLMGIRVARLGANIDRKRSRHYLGRVFATVVSILLRKPVYDTQCGVKLIQSSLITQLFQEKFISKWLFDVELIIRWKIFYPEYDDMIFEQPLKKWTEVAGSKLKLINFLYAPIELFKIWITYRKYLKNDLPTKRKRH</sequence>
<feature type="domain" description="Glycosyltransferase 2-like" evidence="1">
    <location>
        <begin position="13"/>
        <end position="175"/>
    </location>
</feature>
<dbReference type="Proteomes" id="UP000236724">
    <property type="component" value="Unassembled WGS sequence"/>
</dbReference>
<dbReference type="GO" id="GO:0016757">
    <property type="term" value="F:glycosyltransferase activity"/>
    <property type="evidence" value="ECO:0007669"/>
    <property type="project" value="UniProtKB-KW"/>
</dbReference>
<reference evidence="2 3" key="1">
    <citation type="submission" date="2016-10" db="EMBL/GenBank/DDBJ databases">
        <authorList>
            <person name="de Groot N.N."/>
        </authorList>
    </citation>
    <scope>NUCLEOTIDE SEQUENCE [LARGE SCALE GENOMIC DNA]</scope>
    <source>
        <strain evidence="2">MBHS1</strain>
    </source>
</reference>
<dbReference type="Pfam" id="PF00535">
    <property type="entry name" value="Glycos_transf_2"/>
    <property type="match status" value="1"/>
</dbReference>
<keyword evidence="2" id="KW-0808">Transferase</keyword>
<proteinExistence type="predicted"/>
<dbReference type="InterPro" id="IPR001173">
    <property type="entry name" value="Glyco_trans_2-like"/>
</dbReference>
<keyword evidence="2" id="KW-0328">Glycosyltransferase</keyword>
<accession>A0A1H6F554</accession>
<dbReference type="PANTHER" id="PTHR10859">
    <property type="entry name" value="GLYCOSYL TRANSFERASE"/>
    <property type="match status" value="1"/>
</dbReference>